<evidence type="ECO:0000313" key="2">
    <source>
        <dbReference type="Proteomes" id="UP000647424"/>
    </source>
</evidence>
<dbReference type="EMBL" id="JACYFT010000006">
    <property type="protein sequence ID" value="MBD8051966.1"/>
    <property type="molecule type" value="Genomic_DNA"/>
</dbReference>
<dbReference type="Proteomes" id="UP000647424">
    <property type="component" value="Unassembled WGS sequence"/>
</dbReference>
<protein>
    <submittedName>
        <fullName evidence="1">Uncharacterized protein</fullName>
    </submittedName>
</protein>
<organism evidence="1 2">
    <name type="scientific">Limnohabitans radicicola</name>
    <dbReference type="NCBI Taxonomy" id="2771427"/>
    <lineage>
        <taxon>Bacteria</taxon>
        <taxon>Pseudomonadati</taxon>
        <taxon>Pseudomonadota</taxon>
        <taxon>Betaproteobacteria</taxon>
        <taxon>Burkholderiales</taxon>
        <taxon>Comamonadaceae</taxon>
        <taxon>Limnohabitans</taxon>
    </lineage>
</organism>
<sequence length="114" mass="12513">MKAKPVIPSSMEVPRTVNRVEAENFLQSGKADLKENPPVKAAPVIPKEVAPVTFSSPAESAPVARGKKLVELPQSLLEKIKDSAYLLSKQSGRRVTETQLIEKALVEYFTNLKI</sequence>
<proteinExistence type="predicted"/>
<reference evidence="1" key="1">
    <citation type="submission" date="2020-09" db="EMBL/GenBank/DDBJ databases">
        <title>Genome seq and assembly of Limnohabitants sp.</title>
        <authorList>
            <person name="Chhetri G."/>
        </authorList>
    </citation>
    <scope>NUCLEOTIDE SEQUENCE</scope>
    <source>
        <strain evidence="1">JUR4</strain>
    </source>
</reference>
<name>A0A927IN89_9BURK</name>
<dbReference type="AlphaFoldDB" id="A0A927IN89"/>
<comment type="caution">
    <text evidence="1">The sequence shown here is derived from an EMBL/GenBank/DDBJ whole genome shotgun (WGS) entry which is preliminary data.</text>
</comment>
<gene>
    <name evidence="1" type="ORF">IC609_15625</name>
</gene>
<accession>A0A927IN89</accession>
<evidence type="ECO:0000313" key="1">
    <source>
        <dbReference type="EMBL" id="MBD8051966.1"/>
    </source>
</evidence>
<dbReference type="RefSeq" id="WP_191820458.1">
    <property type="nucleotide sequence ID" value="NZ_JACYFT010000006.1"/>
</dbReference>
<keyword evidence="2" id="KW-1185">Reference proteome</keyword>